<evidence type="ECO:0000313" key="4">
    <source>
        <dbReference type="Proteomes" id="UP000243255"/>
    </source>
</evidence>
<dbReference type="EMBL" id="FQWX01000003">
    <property type="protein sequence ID" value="SHG57095.1"/>
    <property type="molecule type" value="Genomic_DNA"/>
</dbReference>
<dbReference type="Proteomes" id="UP000243255">
    <property type="component" value="Unassembled WGS sequence"/>
</dbReference>
<dbReference type="PANTHER" id="PTHR34580:SF1">
    <property type="entry name" value="PROTEIN PAFC"/>
    <property type="match status" value="1"/>
</dbReference>
<protein>
    <submittedName>
        <fullName evidence="3">Predicted DNA-binding transcriptional regulator YafY, contains an HTH and WYL domains</fullName>
    </submittedName>
</protein>
<evidence type="ECO:0000313" key="3">
    <source>
        <dbReference type="EMBL" id="SHG57095.1"/>
    </source>
</evidence>
<proteinExistence type="predicted"/>
<keyword evidence="3" id="KW-0238">DNA-binding</keyword>
<dbReference type="GO" id="GO:0003677">
    <property type="term" value="F:DNA binding"/>
    <property type="evidence" value="ECO:0007669"/>
    <property type="project" value="UniProtKB-KW"/>
</dbReference>
<evidence type="ECO:0000259" key="2">
    <source>
        <dbReference type="Pfam" id="PF25583"/>
    </source>
</evidence>
<dbReference type="InterPro" id="IPR057727">
    <property type="entry name" value="WCX_dom"/>
</dbReference>
<sequence length="354" mass="41557">MNRSKVSNNIKFYHFIKILSTYSYINPHLEVSKENKSNHMILSIKEINEKMMDKINQTLDRRTIYNYINDLKEIGFEVSTFEENEIGYALITKPIEPYELRVLVDSISANRFITKKKTKELIDKLCNLNNGYIAYNLNKQIFIDDRSKSINEEILYSIDNINEAINSKKKISFNYYDYNYKRELIPRLKKDSLDKKMYTATPVGLILKEDCYYAIVNHDKYDDLTNYRIDRMKNVQILKEDIKPLKDIKDCEEGYFNAAMYSKKSFKMFSGDCCEVVLSIRPFLLNVIIDELGEDVSICKIDDNTYQARFNAKLGTGLTKWILQLGSDAEVISPFELRDSVIENIKDMLRIYSK</sequence>
<dbReference type="InterPro" id="IPR051534">
    <property type="entry name" value="CBASS_pafABC_assoc_protein"/>
</dbReference>
<dbReference type="Pfam" id="PF25583">
    <property type="entry name" value="WCX"/>
    <property type="match status" value="1"/>
</dbReference>
<organism evidence="3 4">
    <name type="scientific">Asaccharospora irregularis DSM 2635</name>
    <dbReference type="NCBI Taxonomy" id="1121321"/>
    <lineage>
        <taxon>Bacteria</taxon>
        <taxon>Bacillati</taxon>
        <taxon>Bacillota</taxon>
        <taxon>Clostridia</taxon>
        <taxon>Peptostreptococcales</taxon>
        <taxon>Peptostreptococcaceae</taxon>
        <taxon>Asaccharospora</taxon>
    </lineage>
</organism>
<dbReference type="AlphaFoldDB" id="A0A1M5KWJ0"/>
<feature type="domain" description="WYL" evidence="1">
    <location>
        <begin position="159"/>
        <end position="237"/>
    </location>
</feature>
<keyword evidence="4" id="KW-1185">Reference proteome</keyword>
<dbReference type="RefSeq" id="WP_073123977.1">
    <property type="nucleotide sequence ID" value="NZ_BAABCH010000103.1"/>
</dbReference>
<evidence type="ECO:0000259" key="1">
    <source>
        <dbReference type="Pfam" id="PF13280"/>
    </source>
</evidence>
<feature type="domain" description="WCX" evidence="2">
    <location>
        <begin position="275"/>
        <end position="349"/>
    </location>
</feature>
<name>A0A1M5KWJ0_9FIRM</name>
<gene>
    <name evidence="3" type="ORF">SAMN04488530_103143</name>
</gene>
<dbReference type="InterPro" id="IPR026881">
    <property type="entry name" value="WYL_dom"/>
</dbReference>
<dbReference type="STRING" id="1121321.SAMN04488530_103143"/>
<dbReference type="PROSITE" id="PS52050">
    <property type="entry name" value="WYL"/>
    <property type="match status" value="1"/>
</dbReference>
<accession>A0A1M5KWJ0</accession>
<dbReference type="Pfam" id="PF13280">
    <property type="entry name" value="WYL"/>
    <property type="match status" value="1"/>
</dbReference>
<dbReference type="PANTHER" id="PTHR34580">
    <property type="match status" value="1"/>
</dbReference>
<dbReference type="OrthoDB" id="9772503at2"/>
<reference evidence="4" key="1">
    <citation type="submission" date="2016-11" db="EMBL/GenBank/DDBJ databases">
        <authorList>
            <person name="Varghese N."/>
            <person name="Submissions S."/>
        </authorList>
    </citation>
    <scope>NUCLEOTIDE SEQUENCE [LARGE SCALE GENOMIC DNA]</scope>
    <source>
        <strain evidence="4">DSM 2635</strain>
    </source>
</reference>